<reference evidence="2" key="1">
    <citation type="submission" date="2021-09" db="EMBL/GenBank/DDBJ databases">
        <authorList>
            <consortium name="AG Swart"/>
            <person name="Singh M."/>
            <person name="Singh A."/>
            <person name="Seah K."/>
            <person name="Emmerich C."/>
        </authorList>
    </citation>
    <scope>NUCLEOTIDE SEQUENCE</scope>
    <source>
        <strain evidence="2">ATCC30299</strain>
    </source>
</reference>
<gene>
    <name evidence="2" type="ORF">BSTOLATCC_MIC27108</name>
</gene>
<name>A0AAU9J5S0_9CILI</name>
<dbReference type="Proteomes" id="UP001162131">
    <property type="component" value="Unassembled WGS sequence"/>
</dbReference>
<keyword evidence="3" id="KW-1185">Reference proteome</keyword>
<proteinExistence type="predicted"/>
<keyword evidence="1" id="KW-0732">Signal</keyword>
<protein>
    <recommendedName>
        <fullName evidence="4">TNFR-Cys domain-containing protein</fullName>
    </recommendedName>
</protein>
<organism evidence="2 3">
    <name type="scientific">Blepharisma stoltei</name>
    <dbReference type="NCBI Taxonomy" id="1481888"/>
    <lineage>
        <taxon>Eukaryota</taxon>
        <taxon>Sar</taxon>
        <taxon>Alveolata</taxon>
        <taxon>Ciliophora</taxon>
        <taxon>Postciliodesmatophora</taxon>
        <taxon>Heterotrichea</taxon>
        <taxon>Heterotrichida</taxon>
        <taxon>Blepharismidae</taxon>
        <taxon>Blepharisma</taxon>
    </lineage>
</organism>
<feature type="chain" id="PRO_5043762284" description="TNFR-Cys domain-containing protein" evidence="1">
    <location>
        <begin position="23"/>
        <end position="443"/>
    </location>
</feature>
<evidence type="ECO:0000313" key="2">
    <source>
        <dbReference type="EMBL" id="CAG9320636.1"/>
    </source>
</evidence>
<feature type="signal peptide" evidence="1">
    <location>
        <begin position="1"/>
        <end position="22"/>
    </location>
</feature>
<evidence type="ECO:0008006" key="4">
    <source>
        <dbReference type="Google" id="ProtNLM"/>
    </source>
</evidence>
<accession>A0AAU9J5S0</accession>
<evidence type="ECO:0000313" key="3">
    <source>
        <dbReference type="Proteomes" id="UP001162131"/>
    </source>
</evidence>
<dbReference type="EMBL" id="CAJZBQ010000026">
    <property type="protein sequence ID" value="CAG9320636.1"/>
    <property type="molecule type" value="Genomic_DNA"/>
</dbReference>
<evidence type="ECO:0000256" key="1">
    <source>
        <dbReference type="SAM" id="SignalP"/>
    </source>
</evidence>
<dbReference type="AlphaFoldDB" id="A0AAU9J5S0"/>
<comment type="caution">
    <text evidence="2">The sequence shown here is derived from an EMBL/GenBank/DDBJ whole genome shotgun (WGS) entry which is preliminary data.</text>
</comment>
<sequence length="443" mass="48450">MGRSTRLKACFIIFCFSFGIDAYSPFAKWVFTPNNLVNGKINDSSSYSNMPFGALDGYKIIATSDVTCKGFHTYSVPAYYFATASAISSSTVELGVSIWMSLQGNGYPVSVWPSYGEDPPYTTTFKDHTILVFKTPSDEIKEVPISEGKWIFLVFYFVKIQTLWTLTVISPEFSAFSLTDTYGPGDEIIIGNYIDAYYYEIQYFKKATINSSIVTLYDNLDATYDATTSTCPASCNTYCHSDVGCLSSTACPCPALCTCSANDGVCSSCNDPNGDLANKCQCKTNYALEGLTCVLSNFYADSPLNCALWTAEKVCTQCNPYFFLYNSGTSASCLACDSCTSCNASPTCFKCTDVISQAGNSCRVDSVGYKLSFASPNIVFDFAYPLAKTLKISNLKAATTDSQAISTTTWQIHSQTASQLQIRTDLVLSQLPIKLDFSFEQDP</sequence>